<reference evidence="1" key="1">
    <citation type="submission" date="2020-04" db="EMBL/GenBank/DDBJ databases">
        <authorList>
            <person name="Chiriac C."/>
            <person name="Salcher M."/>
            <person name="Ghai R."/>
            <person name="Kavagutti S V."/>
        </authorList>
    </citation>
    <scope>NUCLEOTIDE SEQUENCE</scope>
</reference>
<protein>
    <submittedName>
        <fullName evidence="1">Uncharacterized protein</fullName>
    </submittedName>
</protein>
<evidence type="ECO:0000313" key="1">
    <source>
        <dbReference type="EMBL" id="CAB4143257.1"/>
    </source>
</evidence>
<organism evidence="1">
    <name type="scientific">uncultured Caudovirales phage</name>
    <dbReference type="NCBI Taxonomy" id="2100421"/>
    <lineage>
        <taxon>Viruses</taxon>
        <taxon>Duplodnaviria</taxon>
        <taxon>Heunggongvirae</taxon>
        <taxon>Uroviricota</taxon>
        <taxon>Caudoviricetes</taxon>
        <taxon>Peduoviridae</taxon>
        <taxon>Maltschvirus</taxon>
        <taxon>Maltschvirus maltsch</taxon>
    </lineage>
</organism>
<proteinExistence type="predicted"/>
<accession>A0A6J5MBX1</accession>
<dbReference type="EMBL" id="LR796415">
    <property type="protein sequence ID" value="CAB4143257.1"/>
    <property type="molecule type" value="Genomic_DNA"/>
</dbReference>
<gene>
    <name evidence="1" type="ORF">UFOVP434_104</name>
</gene>
<name>A0A6J5MBX1_9CAUD</name>
<sequence>MQIKIFENTPFEEIFIIDFSLEERLYDTLPAKYNGKRLITHCKIFVPEESSIIKDLVKRIGWGNATCAPLDKFSKARGRMIALYRAMHGAKLDRGTRLAIVEAIKEKGCKLWK</sequence>